<dbReference type="KEGG" id="tmar:MARIT_1705"/>
<dbReference type="InterPro" id="IPR012334">
    <property type="entry name" value="Pectin_lyas_fold"/>
</dbReference>
<keyword evidence="1" id="KW-0449">Lipoprotein</keyword>
<dbReference type="GeneID" id="47723213"/>
<dbReference type="Proteomes" id="UP000231564">
    <property type="component" value="Chromosome MARIT"/>
</dbReference>
<dbReference type="OrthoDB" id="752025at2"/>
<dbReference type="InterPro" id="IPR011050">
    <property type="entry name" value="Pectin_lyase_fold/virulence"/>
</dbReference>
<dbReference type="EMBL" id="LT634361">
    <property type="protein sequence ID" value="SFZ82682.1"/>
    <property type="molecule type" value="Genomic_DNA"/>
</dbReference>
<organism evidence="1 2">
    <name type="scientific">Tenacibaculum maritimum NCIMB 2154</name>
    <dbReference type="NCBI Taxonomy" id="1349785"/>
    <lineage>
        <taxon>Bacteria</taxon>
        <taxon>Pseudomonadati</taxon>
        <taxon>Bacteroidota</taxon>
        <taxon>Flavobacteriia</taxon>
        <taxon>Flavobacteriales</taxon>
        <taxon>Flavobacteriaceae</taxon>
        <taxon>Tenacibaculum</taxon>
    </lineage>
</organism>
<proteinExistence type="predicted"/>
<evidence type="ECO:0000313" key="1">
    <source>
        <dbReference type="EMBL" id="SFZ82682.1"/>
    </source>
</evidence>
<accession>A0A2H1E9Q6</accession>
<dbReference type="SUPFAM" id="SSF51126">
    <property type="entry name" value="Pectin lyase-like"/>
    <property type="match status" value="1"/>
</dbReference>
<dbReference type="AlphaFoldDB" id="A0A2H1E9Q6"/>
<reference evidence="1 2" key="1">
    <citation type="submission" date="2016-11" db="EMBL/GenBank/DDBJ databases">
        <authorList>
            <person name="Jaros S."/>
            <person name="Januszkiewicz K."/>
            <person name="Wedrychowicz H."/>
        </authorList>
    </citation>
    <scope>NUCLEOTIDE SEQUENCE [LARGE SCALE GENOMIC DNA]</scope>
    <source>
        <strain evidence="1">NCIMB 2154T</strain>
    </source>
</reference>
<gene>
    <name evidence="1" type="ORF">MARIT_1705</name>
</gene>
<evidence type="ECO:0000313" key="2">
    <source>
        <dbReference type="Proteomes" id="UP000231564"/>
    </source>
</evidence>
<dbReference type="RefSeq" id="WP_100211246.1">
    <property type="nucleotide sequence ID" value="NZ_CP138495.1"/>
</dbReference>
<keyword evidence="2" id="KW-1185">Reference proteome</keyword>
<sequence>MKNSILKLGAKYMAIGGLLAICSCSSELEKDLPQAKPISRQFAANTLTITAGMDLAGINGILRQAQSGDVIEVEGGVYAITGKLELKDGITLKKQAGAVPVFSARSKTDEMLEQDWNTGNNNVIIQGIIFHNIRFKIENASNTSFSYCIFDYGVRKAGTNKWNNTNDAYIQVTSGANIEIRSCSFKRRMNNSGRGIFVKQSNDTKITKNAFGDTDATAYFVTAINDNSTRTLIEENIINRNASWVNEKETDHGIYAHSFDGLMIKNNTISGWPANGEGGAVKARNGKNLTITENTMNDSGIILNVYKNLPTNYLENVVIVNNKINLKLNTKGNNIYSGIGYWKDTNDVNYYEKSIRIEGNTLTNGFLNISASNLDTANFNENGGGIRNNTAAEFSIPSGIDQSNNTII</sequence>
<protein>
    <submittedName>
        <fullName evidence="1">Probable lipoprotein</fullName>
    </submittedName>
</protein>
<name>A0A2H1E9Q6_9FLAO</name>
<dbReference type="Gene3D" id="2.160.20.10">
    <property type="entry name" value="Single-stranded right-handed beta-helix, Pectin lyase-like"/>
    <property type="match status" value="1"/>
</dbReference>
<dbReference type="PROSITE" id="PS51257">
    <property type="entry name" value="PROKAR_LIPOPROTEIN"/>
    <property type="match status" value="1"/>
</dbReference>